<keyword evidence="4" id="KW-0472">Membrane</keyword>
<organism evidence="6 7">
    <name type="scientific">Henriciella mobilis</name>
    <dbReference type="NCBI Taxonomy" id="2305467"/>
    <lineage>
        <taxon>Bacteria</taxon>
        <taxon>Pseudomonadati</taxon>
        <taxon>Pseudomonadota</taxon>
        <taxon>Alphaproteobacteria</taxon>
        <taxon>Hyphomonadales</taxon>
        <taxon>Hyphomonadaceae</taxon>
        <taxon>Henriciella</taxon>
    </lineage>
</organism>
<keyword evidence="2" id="KW-0812">Transmembrane</keyword>
<dbReference type="RefSeq" id="WP_119374827.1">
    <property type="nucleotide sequence ID" value="NZ_QWFX01000005.1"/>
</dbReference>
<keyword evidence="3" id="KW-1133">Transmembrane helix</keyword>
<keyword evidence="7" id="KW-1185">Reference proteome</keyword>
<dbReference type="NCBIfam" id="NF010446">
    <property type="entry name" value="PRK13872.1"/>
    <property type="match status" value="1"/>
</dbReference>
<dbReference type="InterPro" id="IPR007430">
    <property type="entry name" value="VirB8"/>
</dbReference>
<evidence type="ECO:0000256" key="1">
    <source>
        <dbReference type="ARBA" id="ARBA00004167"/>
    </source>
</evidence>
<gene>
    <name evidence="6" type="ORF">D1223_02545</name>
</gene>
<accession>A0A399RTD7</accession>
<evidence type="ECO:0000313" key="7">
    <source>
        <dbReference type="Proteomes" id="UP000266385"/>
    </source>
</evidence>
<dbReference type="SUPFAM" id="SSF54427">
    <property type="entry name" value="NTF2-like"/>
    <property type="match status" value="1"/>
</dbReference>
<proteinExistence type="predicted"/>
<dbReference type="CDD" id="cd16425">
    <property type="entry name" value="TrbF"/>
    <property type="match status" value="1"/>
</dbReference>
<comment type="subcellular location">
    <subcellularLocation>
        <location evidence="1">Membrane</location>
        <topology evidence="1">Single-pass membrane protein</topology>
    </subcellularLocation>
</comment>
<evidence type="ECO:0000256" key="3">
    <source>
        <dbReference type="ARBA" id="ARBA00022989"/>
    </source>
</evidence>
<dbReference type="InterPro" id="IPR035658">
    <property type="entry name" value="TrbF"/>
</dbReference>
<sequence>MAFKRSASHYGASPFPETPYQKAGQVWDERIGSARVQAKNWRLMALGCLGLCFATSGALVWRSLQSSVTPYVVEVDETGAARAVAPATERYTPTDAQIAHHLANFISHVRGLSVDPVVVRENWLSAYDFVTAAAATTLNEYAKTNDPFADIGRKSRTVDVVSVVRVSEDSFQARWIEKTYENGALVKAERYTGLFSLITQPPKDAATLRANPLGLYVHSLNWGQDLVTGDTQ</sequence>
<dbReference type="EMBL" id="QWFX01000005">
    <property type="protein sequence ID" value="RIJ32745.1"/>
    <property type="molecule type" value="Genomic_DNA"/>
</dbReference>
<evidence type="ECO:0000259" key="5">
    <source>
        <dbReference type="Pfam" id="PF04335"/>
    </source>
</evidence>
<dbReference type="AlphaFoldDB" id="A0A399RTD7"/>
<evidence type="ECO:0000256" key="4">
    <source>
        <dbReference type="ARBA" id="ARBA00023136"/>
    </source>
</evidence>
<dbReference type="Pfam" id="PF04335">
    <property type="entry name" value="VirB8"/>
    <property type="match status" value="1"/>
</dbReference>
<dbReference type="InterPro" id="IPR032710">
    <property type="entry name" value="NTF2-like_dom_sf"/>
</dbReference>
<evidence type="ECO:0000256" key="2">
    <source>
        <dbReference type="ARBA" id="ARBA00022692"/>
    </source>
</evidence>
<feature type="domain" description="Bacterial virulence protein VirB8" evidence="5">
    <location>
        <begin position="22"/>
        <end position="225"/>
    </location>
</feature>
<dbReference type="Gene3D" id="3.10.450.230">
    <property type="entry name" value="VirB8 protein"/>
    <property type="match status" value="1"/>
</dbReference>
<name>A0A399RTD7_9PROT</name>
<reference evidence="6 7" key="1">
    <citation type="submission" date="2018-08" db="EMBL/GenBank/DDBJ databases">
        <title>Henriciella mobilis sp. nov., isolated from seawater.</title>
        <authorList>
            <person name="Cheng H."/>
            <person name="Wu Y.-H."/>
            <person name="Xu X.-W."/>
            <person name="Guo L.-L."/>
        </authorList>
    </citation>
    <scope>NUCLEOTIDE SEQUENCE [LARGE SCALE GENOMIC DNA]</scope>
    <source>
        <strain evidence="6 7">JN25</strain>
    </source>
</reference>
<evidence type="ECO:0000313" key="6">
    <source>
        <dbReference type="EMBL" id="RIJ32745.1"/>
    </source>
</evidence>
<dbReference type="GO" id="GO:0016020">
    <property type="term" value="C:membrane"/>
    <property type="evidence" value="ECO:0007669"/>
    <property type="project" value="UniProtKB-SubCell"/>
</dbReference>
<comment type="caution">
    <text evidence="6">The sequence shown here is derived from an EMBL/GenBank/DDBJ whole genome shotgun (WGS) entry which is preliminary data.</text>
</comment>
<protein>
    <submittedName>
        <fullName evidence="6">Conjugal transfer protein TrbF</fullName>
    </submittedName>
</protein>
<dbReference type="Proteomes" id="UP000266385">
    <property type="component" value="Unassembled WGS sequence"/>
</dbReference>
<dbReference type="OrthoDB" id="597581at2"/>